<evidence type="ECO:0000256" key="3">
    <source>
        <dbReference type="ARBA" id="ARBA00022475"/>
    </source>
</evidence>
<organism evidence="10 11">
    <name type="scientific">Polycladomyces abyssicola</name>
    <dbReference type="NCBI Taxonomy" id="1125966"/>
    <lineage>
        <taxon>Bacteria</taxon>
        <taxon>Bacillati</taxon>
        <taxon>Bacillota</taxon>
        <taxon>Bacilli</taxon>
        <taxon>Bacillales</taxon>
        <taxon>Thermoactinomycetaceae</taxon>
        <taxon>Polycladomyces</taxon>
    </lineage>
</organism>
<evidence type="ECO:0000256" key="8">
    <source>
        <dbReference type="ARBA" id="ARBA00023136"/>
    </source>
</evidence>
<dbReference type="NCBIfam" id="NF011430">
    <property type="entry name" value="PRK14861.1"/>
    <property type="match status" value="1"/>
</dbReference>
<proteinExistence type="inferred from homology"/>
<name>A0A8D5UG79_9BACL</name>
<dbReference type="Proteomes" id="UP000677436">
    <property type="component" value="Chromosome"/>
</dbReference>
<evidence type="ECO:0000256" key="9">
    <source>
        <dbReference type="HAMAP-Rule" id="MF_00236"/>
    </source>
</evidence>
<dbReference type="InterPro" id="IPR003369">
    <property type="entry name" value="TatA/B/E"/>
</dbReference>
<keyword evidence="5 9" id="KW-0653">Protein transport</keyword>
<sequence>MHMPSLSGWIIILVIALLVFGPSKLPQLGKSLGSALREFKEAVGGVGKDEQNKDKTSN</sequence>
<protein>
    <recommendedName>
        <fullName evidence="9">Sec-independent protein translocase protein TatA</fullName>
    </recommendedName>
</protein>
<feature type="transmembrane region" description="Helical" evidence="9">
    <location>
        <begin position="6"/>
        <end position="23"/>
    </location>
</feature>
<gene>
    <name evidence="10" type="primary">tatAy</name>
    <name evidence="9" type="synonym">tatA</name>
    <name evidence="10" type="ORF">JIR001_27740</name>
</gene>
<dbReference type="NCBIfam" id="TIGR01411">
    <property type="entry name" value="tatAE"/>
    <property type="match status" value="1"/>
</dbReference>
<dbReference type="HAMAP" id="MF_00236">
    <property type="entry name" value="TatA_E"/>
    <property type="match status" value="1"/>
</dbReference>
<dbReference type="EMBL" id="AP024601">
    <property type="protein sequence ID" value="BCU82991.1"/>
    <property type="molecule type" value="Genomic_DNA"/>
</dbReference>
<keyword evidence="2 9" id="KW-0813">Transport</keyword>
<dbReference type="GO" id="GO:0033281">
    <property type="term" value="C:TAT protein transport complex"/>
    <property type="evidence" value="ECO:0007669"/>
    <property type="project" value="UniProtKB-UniRule"/>
</dbReference>
<comment type="subcellular location">
    <subcellularLocation>
        <location evidence="1 9">Cell membrane</location>
        <topology evidence="1 9">Single-pass membrane protein</topology>
    </subcellularLocation>
</comment>
<reference evidence="10" key="2">
    <citation type="journal article" date="2021" name="Microbiol. Resour. Announc.">
        <title>Complete Genome Sequence of Polycladomyces abyssicola JIR-001T, Isolated from Hemipelagic Sediment in Deep Seawater.</title>
        <authorList>
            <person name="Tsubouchi T."/>
            <person name="Kaneko Y."/>
        </authorList>
    </citation>
    <scope>NUCLEOTIDE SEQUENCE</scope>
    <source>
        <strain evidence="10">JIR-001</strain>
    </source>
</reference>
<evidence type="ECO:0000256" key="2">
    <source>
        <dbReference type="ARBA" id="ARBA00022448"/>
    </source>
</evidence>
<dbReference type="Pfam" id="PF02416">
    <property type="entry name" value="TatA_B_E"/>
    <property type="match status" value="1"/>
</dbReference>
<comment type="similarity">
    <text evidence="9">Belongs to the TatA/E family.</text>
</comment>
<keyword evidence="7 9" id="KW-0811">Translocation</keyword>
<comment type="function">
    <text evidence="9">Part of the twin-arginine translocation (Tat) system that transports large folded proteins containing a characteristic twin-arginine motif in their signal peptide across membranes. TatA could form the protein-conducting channel of the Tat system.</text>
</comment>
<dbReference type="PANTHER" id="PTHR42982">
    <property type="entry name" value="SEC-INDEPENDENT PROTEIN TRANSLOCASE PROTEIN TATA"/>
    <property type="match status" value="1"/>
</dbReference>
<evidence type="ECO:0000256" key="4">
    <source>
        <dbReference type="ARBA" id="ARBA00022692"/>
    </source>
</evidence>
<keyword evidence="3 9" id="KW-1003">Cell membrane</keyword>
<dbReference type="Gene3D" id="1.20.5.3310">
    <property type="match status" value="1"/>
</dbReference>
<dbReference type="InterPro" id="IPR006312">
    <property type="entry name" value="TatA/E"/>
</dbReference>
<keyword evidence="8 9" id="KW-0472">Membrane</keyword>
<evidence type="ECO:0000256" key="5">
    <source>
        <dbReference type="ARBA" id="ARBA00022927"/>
    </source>
</evidence>
<dbReference type="GO" id="GO:0043953">
    <property type="term" value="P:protein transport by the Tat complex"/>
    <property type="evidence" value="ECO:0007669"/>
    <property type="project" value="UniProtKB-UniRule"/>
</dbReference>
<reference evidence="10" key="1">
    <citation type="journal article" date="2013" name="Int. J. Syst. Evol. Microbiol.">
        <title>Polycladomyces abyssicola gen. nov., sp. nov., a thermophilic filamentous bacterium isolated from hemipelagic sediment.</title>
        <authorList>
            <person name="Tsubouchi T."/>
            <person name="Shimane Y."/>
            <person name="Mori K."/>
            <person name="Usui K."/>
            <person name="Hiraki T."/>
            <person name="Tame A."/>
            <person name="Uematsu K."/>
            <person name="Maruyama T."/>
            <person name="Hatada Y."/>
        </authorList>
    </citation>
    <scope>NUCLEOTIDE SEQUENCE</scope>
    <source>
        <strain evidence="10">JIR-001</strain>
    </source>
</reference>
<keyword evidence="4 9" id="KW-0812">Transmembrane</keyword>
<evidence type="ECO:0000313" key="10">
    <source>
        <dbReference type="EMBL" id="BCU82991.1"/>
    </source>
</evidence>
<keyword evidence="6 9" id="KW-1133">Transmembrane helix</keyword>
<dbReference type="AlphaFoldDB" id="A0A8D5UG79"/>
<evidence type="ECO:0000256" key="6">
    <source>
        <dbReference type="ARBA" id="ARBA00022989"/>
    </source>
</evidence>
<evidence type="ECO:0000313" key="11">
    <source>
        <dbReference type="Proteomes" id="UP000677436"/>
    </source>
</evidence>
<dbReference type="PANTHER" id="PTHR42982:SF1">
    <property type="entry name" value="SEC-INDEPENDENT PROTEIN TRANSLOCASE PROTEIN TATA"/>
    <property type="match status" value="1"/>
</dbReference>
<evidence type="ECO:0000256" key="7">
    <source>
        <dbReference type="ARBA" id="ARBA00023010"/>
    </source>
</evidence>
<dbReference type="KEGG" id="pabs:JIR001_27740"/>
<comment type="subunit">
    <text evidence="9">Forms a complex with TatC.</text>
</comment>
<keyword evidence="11" id="KW-1185">Reference proteome</keyword>
<dbReference type="GO" id="GO:0008320">
    <property type="term" value="F:protein transmembrane transporter activity"/>
    <property type="evidence" value="ECO:0007669"/>
    <property type="project" value="UniProtKB-UniRule"/>
</dbReference>
<accession>A0A8D5UG79</accession>
<evidence type="ECO:0000256" key="1">
    <source>
        <dbReference type="ARBA" id="ARBA00004162"/>
    </source>
</evidence>